<feature type="compositionally biased region" description="Polar residues" evidence="1">
    <location>
        <begin position="76"/>
        <end position="91"/>
    </location>
</feature>
<gene>
    <name evidence="3" type="ORF">LTR25_000834</name>
</gene>
<feature type="region of interest" description="Disordered" evidence="1">
    <location>
        <begin position="76"/>
        <end position="112"/>
    </location>
</feature>
<keyword evidence="2" id="KW-0812">Transmembrane</keyword>
<evidence type="ECO:0000313" key="4">
    <source>
        <dbReference type="Proteomes" id="UP001345827"/>
    </source>
</evidence>
<reference evidence="3 4" key="1">
    <citation type="submission" date="2023-06" db="EMBL/GenBank/DDBJ databases">
        <title>Black Yeasts Isolated from many extreme environments.</title>
        <authorList>
            <person name="Coleine C."/>
            <person name="Stajich J.E."/>
            <person name="Selbmann L."/>
        </authorList>
    </citation>
    <scope>NUCLEOTIDE SEQUENCE [LARGE SCALE GENOMIC DNA]</scope>
    <source>
        <strain evidence="3 4">CCFEE 5887</strain>
    </source>
</reference>
<dbReference type="Proteomes" id="UP001345827">
    <property type="component" value="Unassembled WGS sequence"/>
</dbReference>
<evidence type="ECO:0000313" key="3">
    <source>
        <dbReference type="EMBL" id="KAK5545824.1"/>
    </source>
</evidence>
<feature type="region of interest" description="Disordered" evidence="1">
    <location>
        <begin position="1"/>
        <end position="22"/>
    </location>
</feature>
<accession>A0AAV9QLL2</accession>
<name>A0AAV9QLL2_9PEZI</name>
<dbReference type="AlphaFoldDB" id="A0AAV9QLL2"/>
<keyword evidence="2" id="KW-1133">Transmembrane helix</keyword>
<evidence type="ECO:0000256" key="1">
    <source>
        <dbReference type="SAM" id="MobiDB-lite"/>
    </source>
</evidence>
<keyword evidence="2" id="KW-0472">Membrane</keyword>
<dbReference type="EMBL" id="JAXLQG010000001">
    <property type="protein sequence ID" value="KAK5545824.1"/>
    <property type="molecule type" value="Genomic_DNA"/>
</dbReference>
<comment type="caution">
    <text evidence="3">The sequence shown here is derived from an EMBL/GenBank/DDBJ whole genome shotgun (WGS) entry which is preliminary data.</text>
</comment>
<organism evidence="3 4">
    <name type="scientific">Vermiconidia calcicola</name>
    <dbReference type="NCBI Taxonomy" id="1690605"/>
    <lineage>
        <taxon>Eukaryota</taxon>
        <taxon>Fungi</taxon>
        <taxon>Dikarya</taxon>
        <taxon>Ascomycota</taxon>
        <taxon>Pezizomycotina</taxon>
        <taxon>Dothideomycetes</taxon>
        <taxon>Dothideomycetidae</taxon>
        <taxon>Mycosphaerellales</taxon>
        <taxon>Extremaceae</taxon>
        <taxon>Vermiconidia</taxon>
    </lineage>
</organism>
<protein>
    <submittedName>
        <fullName evidence="3">Uncharacterized protein</fullName>
    </submittedName>
</protein>
<evidence type="ECO:0000256" key="2">
    <source>
        <dbReference type="SAM" id="Phobius"/>
    </source>
</evidence>
<keyword evidence="4" id="KW-1185">Reference proteome</keyword>
<feature type="transmembrane region" description="Helical" evidence="2">
    <location>
        <begin position="221"/>
        <end position="244"/>
    </location>
</feature>
<proteinExistence type="predicted"/>
<sequence>MFKLPEFPSNMPHDKTESRKATAHNHLWKIPAGVRGPETVHAFSCLPCLDSLSEREIENVNHRLASLEKILQASVRAQSGPQASPQTNSGAVPSPRDSQPAEREPDFAGSSSFVAQSKDVTQAFERSLGLANNTPSSAGDVSAAVATLRSFLYDKSASSDGTGAIPVHKPLQEAVHYPELANLELPSMQAVLKVLRLCKCRLIMPTNEKLGISSRAFSIPLWTFLVLYVARSPSSFASILSLFLRRRRGRPRLVIWEGISQTVPFIA</sequence>